<name>A0AAD9X886_9ROSI</name>
<evidence type="ECO:0000313" key="4">
    <source>
        <dbReference type="Proteomes" id="UP001280121"/>
    </source>
</evidence>
<dbReference type="InterPro" id="IPR002298">
    <property type="entry name" value="DNA_polymerase_A"/>
</dbReference>
<dbReference type="GO" id="GO:0006302">
    <property type="term" value="P:double-strand break repair"/>
    <property type="evidence" value="ECO:0007669"/>
    <property type="project" value="TreeGrafter"/>
</dbReference>
<feature type="domain" description="3'-5' exonuclease" evidence="2">
    <location>
        <begin position="292"/>
        <end position="369"/>
    </location>
</feature>
<dbReference type="SUPFAM" id="SSF53098">
    <property type="entry name" value="Ribonuclease H-like"/>
    <property type="match status" value="1"/>
</dbReference>
<dbReference type="GO" id="GO:0003676">
    <property type="term" value="F:nucleic acid binding"/>
    <property type="evidence" value="ECO:0007669"/>
    <property type="project" value="InterPro"/>
</dbReference>
<evidence type="ECO:0000259" key="2">
    <source>
        <dbReference type="Pfam" id="PF01612"/>
    </source>
</evidence>
<dbReference type="PANTHER" id="PTHR10133:SF27">
    <property type="entry name" value="DNA POLYMERASE NU"/>
    <property type="match status" value="1"/>
</dbReference>
<dbReference type="GO" id="GO:0003887">
    <property type="term" value="F:DNA-directed DNA polymerase activity"/>
    <property type="evidence" value="ECO:0007669"/>
    <property type="project" value="InterPro"/>
</dbReference>
<dbReference type="Gene3D" id="3.30.420.10">
    <property type="entry name" value="Ribonuclease H-like superfamily/Ribonuclease H"/>
    <property type="match status" value="1"/>
</dbReference>
<proteinExistence type="predicted"/>
<dbReference type="FunFam" id="3.30.420.10:FF:000051">
    <property type="entry name" value="DNA polymerase I"/>
    <property type="match status" value="1"/>
</dbReference>
<keyword evidence="4" id="KW-1185">Reference proteome</keyword>
<dbReference type="Proteomes" id="UP001280121">
    <property type="component" value="Unassembled WGS sequence"/>
</dbReference>
<dbReference type="InterPro" id="IPR012337">
    <property type="entry name" value="RNaseH-like_sf"/>
</dbReference>
<feature type="compositionally biased region" description="Basic and acidic residues" evidence="1">
    <location>
        <begin position="196"/>
        <end position="212"/>
    </location>
</feature>
<feature type="region of interest" description="Disordered" evidence="1">
    <location>
        <begin position="60"/>
        <end position="87"/>
    </location>
</feature>
<sequence length="442" mass="49241">MMRGKISLYHKNESLQDSCSYNEEVVSPKQRLLQNSKPPSGAETKDIFCFGNEAVDYVNGDSKKNNSSPNHFAKEPNAKLSSVTPEPKSIQVIKGEISLYHKNESLQDGSSYNKEAVNCKQRLLQNSKPPGHSSFVPSGAEPKDVGFGNEAVDYENGDSKKNNSSQNHFAKEPIAKLSRKNPNSWKRKIPKQTNDTAKKKGDTKKSEQVDAETQKKFRKRLSCFYSKVQVVDNIAAAKEVVRKLTGQYSHWVHACHAEVAKIDVEQETPIDHGEVICFSIYSGTEADSGDGKSCIWVDVLDGGGSALLNEFAPFFEDPAIKKVWHNYSFDNHVIENYGINLSGLHADTMHMARLWDSSRGNEGYSLEALTGDPEVMSEAEIEHEKDLIGKISMKKIFSQKKLKKDGSEGKNSMTPAGEELRRGAKIMDLLFCLRCNKQIEAS</sequence>
<dbReference type="AlphaFoldDB" id="A0AAD9X886"/>
<evidence type="ECO:0000313" key="3">
    <source>
        <dbReference type="EMBL" id="KAK2654501.1"/>
    </source>
</evidence>
<accession>A0AAD9X886</accession>
<feature type="region of interest" description="Disordered" evidence="1">
    <location>
        <begin position="124"/>
        <end position="212"/>
    </location>
</feature>
<organism evidence="3 4">
    <name type="scientific">Dipteronia dyeriana</name>
    <dbReference type="NCBI Taxonomy" id="168575"/>
    <lineage>
        <taxon>Eukaryota</taxon>
        <taxon>Viridiplantae</taxon>
        <taxon>Streptophyta</taxon>
        <taxon>Embryophyta</taxon>
        <taxon>Tracheophyta</taxon>
        <taxon>Spermatophyta</taxon>
        <taxon>Magnoliopsida</taxon>
        <taxon>eudicotyledons</taxon>
        <taxon>Gunneridae</taxon>
        <taxon>Pentapetalae</taxon>
        <taxon>rosids</taxon>
        <taxon>malvids</taxon>
        <taxon>Sapindales</taxon>
        <taxon>Sapindaceae</taxon>
        <taxon>Hippocastanoideae</taxon>
        <taxon>Acereae</taxon>
        <taxon>Dipteronia</taxon>
    </lineage>
</organism>
<protein>
    <recommendedName>
        <fullName evidence="2">3'-5' exonuclease domain-containing protein</fullName>
    </recommendedName>
</protein>
<dbReference type="InterPro" id="IPR036397">
    <property type="entry name" value="RNaseH_sf"/>
</dbReference>
<dbReference type="PANTHER" id="PTHR10133">
    <property type="entry name" value="DNA POLYMERASE I"/>
    <property type="match status" value="1"/>
</dbReference>
<dbReference type="GO" id="GO:0006261">
    <property type="term" value="P:DNA-templated DNA replication"/>
    <property type="evidence" value="ECO:0007669"/>
    <property type="project" value="InterPro"/>
</dbReference>
<gene>
    <name evidence="3" type="ORF">Ddye_014357</name>
</gene>
<evidence type="ECO:0000256" key="1">
    <source>
        <dbReference type="SAM" id="MobiDB-lite"/>
    </source>
</evidence>
<comment type="caution">
    <text evidence="3">The sequence shown here is derived from an EMBL/GenBank/DDBJ whole genome shotgun (WGS) entry which is preliminary data.</text>
</comment>
<dbReference type="Pfam" id="PF01612">
    <property type="entry name" value="DNA_pol_A_exo1"/>
    <property type="match status" value="1"/>
</dbReference>
<reference evidence="3" key="1">
    <citation type="journal article" date="2023" name="Plant J.">
        <title>Genome sequences and population genomics provide insights into the demographic history, inbreeding, and mutation load of two 'living fossil' tree species of Dipteronia.</title>
        <authorList>
            <person name="Feng Y."/>
            <person name="Comes H.P."/>
            <person name="Chen J."/>
            <person name="Zhu S."/>
            <person name="Lu R."/>
            <person name="Zhang X."/>
            <person name="Li P."/>
            <person name="Qiu J."/>
            <person name="Olsen K.M."/>
            <person name="Qiu Y."/>
        </authorList>
    </citation>
    <scope>NUCLEOTIDE SEQUENCE</scope>
    <source>
        <strain evidence="3">KIB01</strain>
    </source>
</reference>
<dbReference type="GO" id="GO:0008408">
    <property type="term" value="F:3'-5' exonuclease activity"/>
    <property type="evidence" value="ECO:0007669"/>
    <property type="project" value="InterPro"/>
</dbReference>
<dbReference type="EMBL" id="JANJYI010000004">
    <property type="protein sequence ID" value="KAK2654501.1"/>
    <property type="molecule type" value="Genomic_DNA"/>
</dbReference>
<dbReference type="InterPro" id="IPR002562">
    <property type="entry name" value="3'-5'_exonuclease_dom"/>
</dbReference>